<dbReference type="OMA" id="ILEEYIW"/>
<accession>A0A261B8I6</accession>
<dbReference type="OrthoDB" id="5771474at2759"/>
<dbReference type="KEGG" id="crq:GCK72_025138"/>
<evidence type="ECO:0000313" key="1">
    <source>
        <dbReference type="EMBL" id="OZG05966.1"/>
    </source>
</evidence>
<dbReference type="Proteomes" id="UP000216624">
    <property type="component" value="Unassembled WGS sequence"/>
</dbReference>
<reference evidence="1" key="1">
    <citation type="submission" date="2017-08" db="EMBL/GenBank/DDBJ databases">
        <authorList>
            <person name="de Groot N.N."/>
        </authorList>
    </citation>
    <scope>NUCLEOTIDE SEQUENCE [LARGE SCALE GENOMIC DNA]</scope>
    <source>
        <strain evidence="1">PX439</strain>
    </source>
</reference>
<keyword evidence="2" id="KW-1185">Reference proteome</keyword>
<organism evidence="1 2">
    <name type="scientific">Caenorhabditis remanei</name>
    <name type="common">Caenorhabditis vulgaris</name>
    <dbReference type="NCBI Taxonomy" id="31234"/>
    <lineage>
        <taxon>Eukaryota</taxon>
        <taxon>Metazoa</taxon>
        <taxon>Ecdysozoa</taxon>
        <taxon>Nematoda</taxon>
        <taxon>Chromadorea</taxon>
        <taxon>Rhabditida</taxon>
        <taxon>Rhabditina</taxon>
        <taxon>Rhabditomorpha</taxon>
        <taxon>Rhabditoidea</taxon>
        <taxon>Rhabditidae</taxon>
        <taxon>Peloderinae</taxon>
        <taxon>Caenorhabditis</taxon>
    </lineage>
</organism>
<sequence>MSLLQHFNLYHGDWMKKREELNELFESRPPFPFTVYPEDEIIYGQPFIIDSFVHEITTRIPSTNKVVPVIDYYLETFGYEIKFPETFAICFTYNPLFFYPAELLYLHELDSYETPLPNPFTIVV</sequence>
<comment type="caution">
    <text evidence="1">The sequence shown here is derived from an EMBL/GenBank/DDBJ whole genome shotgun (WGS) entry which is preliminary data.</text>
</comment>
<feature type="non-terminal residue" evidence="1">
    <location>
        <position position="1"/>
    </location>
</feature>
<name>A0A261B8I6_CAERE</name>
<proteinExistence type="predicted"/>
<dbReference type="eggNOG" id="ENOG502TJ1X">
    <property type="taxonomic scope" value="Eukaryota"/>
</dbReference>
<dbReference type="HOGENOM" id="CLU_2308615_0_0_1"/>
<gene>
    <name evidence="1" type="ORF">FL82_01840</name>
</gene>
<protein>
    <submittedName>
        <fullName evidence="1">Uncharacterized protein</fullName>
    </submittedName>
</protein>
<dbReference type="InterPro" id="IPR036085">
    <property type="entry name" value="PAZ_dom_sf"/>
</dbReference>
<dbReference type="CTD" id="9801611"/>
<dbReference type="EMBL" id="NMWX01000001">
    <property type="protein sequence ID" value="OZG05966.1"/>
    <property type="molecule type" value="Genomic_DNA"/>
</dbReference>
<evidence type="ECO:0000313" key="2">
    <source>
        <dbReference type="Proteomes" id="UP000216624"/>
    </source>
</evidence>
<dbReference type="SUPFAM" id="SSF101690">
    <property type="entry name" value="PAZ domain"/>
    <property type="match status" value="1"/>
</dbReference>